<evidence type="ECO:0000313" key="1">
    <source>
        <dbReference type="EMBL" id="KXU81731.1"/>
    </source>
</evidence>
<dbReference type="Pfam" id="PF20116">
    <property type="entry name" value="DUF6506"/>
    <property type="match status" value="1"/>
</dbReference>
<sequence length="110" mass="11970">MSDIFKAAFIFVAPGADPAEHAFWVKTDKVHVKTIAVPDYQRGCELLDELYREGIRAVELCAGFGHLGVAGMVEAAAGRMEIGVVRFDRHPCLNHVSGDTLFLPASEPSQ</sequence>
<dbReference type="InterPro" id="IPR045441">
    <property type="entry name" value="DUF6506"/>
</dbReference>
<proteinExistence type="predicted"/>
<reference evidence="1 2" key="1">
    <citation type="submission" date="2016-02" db="EMBL/GenBank/DDBJ databases">
        <title>Draft genome sequence of Aeromonas trota strain 1999lcr isolated from cerebrospinal fluid (CSF).</title>
        <authorList>
            <person name="Dallagassa C.B."/>
            <person name="Prediger K.C."/>
            <person name="Weiss V.A."/>
            <person name="Assis F.E."/>
            <person name="Baura V."/>
            <person name="Cruz L.M."/>
            <person name="Souza E.M."/>
            <person name="Pedrosa F.O."/>
            <person name="Fadel-Picheth C.M."/>
        </authorList>
    </citation>
    <scope>NUCLEOTIDE SEQUENCE [LARGE SCALE GENOMIC DNA]</scope>
    <source>
        <strain evidence="1 2">1999lcr</strain>
    </source>
</reference>
<name>A0A175VM71_AEREN</name>
<evidence type="ECO:0008006" key="3">
    <source>
        <dbReference type="Google" id="ProtNLM"/>
    </source>
</evidence>
<gene>
    <name evidence="1" type="ORF">LCR_08505</name>
</gene>
<accession>A0A175VM71</accession>
<dbReference type="AlphaFoldDB" id="A0A175VM71"/>
<dbReference type="OrthoDB" id="1551162at2"/>
<evidence type="ECO:0000313" key="2">
    <source>
        <dbReference type="Proteomes" id="UP000078435"/>
    </source>
</evidence>
<dbReference type="RefSeq" id="WP_026457177.1">
    <property type="nucleotide sequence ID" value="NZ_JMGO02000002.1"/>
</dbReference>
<dbReference type="EMBL" id="JMGO02000002">
    <property type="protein sequence ID" value="KXU81731.1"/>
    <property type="molecule type" value="Genomic_DNA"/>
</dbReference>
<protein>
    <recommendedName>
        <fullName evidence="3">Methyltransferase</fullName>
    </recommendedName>
</protein>
<organism evidence="1 2">
    <name type="scientific">Aeromonas enteropelogenes</name>
    <name type="common">Aeromonas trota</name>
    <dbReference type="NCBI Taxonomy" id="29489"/>
    <lineage>
        <taxon>Bacteria</taxon>
        <taxon>Pseudomonadati</taxon>
        <taxon>Pseudomonadota</taxon>
        <taxon>Gammaproteobacteria</taxon>
        <taxon>Aeromonadales</taxon>
        <taxon>Aeromonadaceae</taxon>
        <taxon>Aeromonas</taxon>
    </lineage>
</organism>
<dbReference type="STRING" id="29489.VL01_08955"/>
<comment type="caution">
    <text evidence="1">The sequence shown here is derived from an EMBL/GenBank/DDBJ whole genome shotgun (WGS) entry which is preliminary data.</text>
</comment>
<dbReference type="Proteomes" id="UP000078435">
    <property type="component" value="Unassembled WGS sequence"/>
</dbReference>